<gene>
    <name evidence="1" type="ORF">E5259_14670</name>
</gene>
<reference evidence="1 2" key="1">
    <citation type="submission" date="2019-04" db="EMBL/GenBank/DDBJ databases">
        <authorList>
            <person name="Schori C."/>
            <person name="Ahrens C."/>
        </authorList>
    </citation>
    <scope>NUCLEOTIDE SEQUENCE [LARGE SCALE GENOMIC DNA]</scope>
    <source>
        <strain evidence="1 2">DSM 2950</strain>
    </source>
</reference>
<protein>
    <submittedName>
        <fullName evidence="1">Uncharacterized protein</fullName>
    </submittedName>
</protein>
<dbReference type="AlphaFoldDB" id="A0A7G5N3I2"/>
<accession>A0A7G5N3I2</accession>
<proteinExistence type="predicted"/>
<organism evidence="1 2">
    <name type="scientific">Blautia producta</name>
    <dbReference type="NCBI Taxonomy" id="33035"/>
    <lineage>
        <taxon>Bacteria</taxon>
        <taxon>Bacillati</taxon>
        <taxon>Bacillota</taxon>
        <taxon>Clostridia</taxon>
        <taxon>Lachnospirales</taxon>
        <taxon>Lachnospiraceae</taxon>
        <taxon>Blautia</taxon>
    </lineage>
</organism>
<dbReference type="EMBL" id="CP039126">
    <property type="protein sequence ID" value="QMW81425.1"/>
    <property type="molecule type" value="Genomic_DNA"/>
</dbReference>
<name>A0A7G5N3I2_9FIRM</name>
<sequence>MGEVREVSFDVRGEFITQMAKEWFFVENRGYDKVMELLLSCMEGTEQSEKELKRLAEDILLGRAALVGSTSDNTYHMEVYEPDEQPEQPEWFNVFKKMSDLMSKLKDTEKELQKMRGWYAVAMEYVPEYKRNDVLKETDQPIESRYGNSLLSGFMERMMDEEEHTTEDYGWLEPNGTFHEVEWGNHQEWATEYVKENFPEKYEEISMQSNTGIGLIGEGDWLVERGWVLLHSPSQGIAQPTSNPVKRYTKEQQEFLYEYYTERGKEAEANAIYEEE</sequence>
<evidence type="ECO:0000313" key="1">
    <source>
        <dbReference type="EMBL" id="QMW81425.1"/>
    </source>
</evidence>
<dbReference type="Proteomes" id="UP000515789">
    <property type="component" value="Chromosome"/>
</dbReference>
<evidence type="ECO:0000313" key="2">
    <source>
        <dbReference type="Proteomes" id="UP000515789"/>
    </source>
</evidence>